<keyword evidence="2" id="KW-1133">Transmembrane helix</keyword>
<accession>A0AAD5LGA0</accession>
<sequence length="1669" mass="183048">MEVFNVKRKADRPHSQHTETPVAPLPARLPSLHTRLELQQRLTRIAGAELTDSLVARPLAVATARPEPPVDASWSDDNTGDSQVSRRRPRFLGDIDRRIIIHRLDMGEKQAEVARAFGVTRAAVCHISKNRDEILTRFDILADLLLEQALAEFGVSPASVSLPAGQSFAGAMYTSPSCALALGREEQELEEDVGADTMRRVFSEMEPKAPTGHLHPAAIDLSDCVMWDSALGPDLGSVNVLLLCLVADDATTLAAALKVLESQGTRLRRLCVVAVSATASVVQSVSSMFPDSMCPGNAAAEPPLLQHAFSSAHERAESLTAALERDHPFSWRRCFFSVLAYALLLSDTIRGGLAIRDLHGFTRLEPDALLLGPYAYRVAELTRSPRSDGDQAPSPLRSWPYKYDTTSVTMRAVAQLLDVDAWPPCVLYQSSDCDHRVGLSRATVFAMLDALVERVRPKRELSLRSEHALVDRLRDRVLPWGLRRRLQRSSHALYLGASRLKAPICSRPRGRPFACDAPWLRFEQLCGSPSAFCNGVLDVWADVTARMAQLQRRHANATLDLLVLEGTDDLSRGGMLSHGYQHFDLVTLARVRACASSSSPAASCETLVVQDFRYEGVVLVTSAIDWAAIISALRIAGQAYVWLRLLCLVVGVVSAQAPNATARSVLRTLFLVPSQVVIYGSMPPIACYVAAHLLDASIEYAFVANLFTSPLGVFRLRLEDALRAGAVSLRCVWIVAIVCHAVVALTARRPSWSPATGIRGVPGFFIAVLAAPSVLAQLRSTEWRDTRVLHVLEVPSSQRRFRLRTDAFDNATTPLFRLALGTTLDLQMLLGTLAVFALAWLTLHALHRRWPDAVRYAVVFSSTTLVPYSAGALWPPNALVVGWSGLVVARLPPPARPRTRRRLKLEHSMSSALRASQRFQADLAAPAQRSAVMASFVAVVHLAVLSDPWTLARLWGGGASVPLGVFRSRATRCTVVLPLALRQSDADVPIDWGDWELLTTRAAQELSWRELLTPRIQLQLRPFSRLALLATLLGLQLVCAAYLLAVGKLYWFVNNEYMMYFANLLGPPEETKLDFWGGAFTAVAALHLVDTSLFVLMKLCGQWLAQIKDKVLPSKPKYESPAGPASRGSLKFAGELVRTGSEAVFGRRGVLGIESDYFSFIYVVREVLEISSQCVQLQRSTELVPRVWLNNTYAAMIVINCFTTPLIQLASRGQTAVERVACLSCDTLICMGLSILVPLVVCVPWALKFDPTLLTFPPDIMYNDVLFMKLVREHQAYLASSMGDGLSKLFPHLATWSTLRAIREIVDEADTRGTRTPPAPPTEPAGAMVLPSAAAAPSKKPSKSTTPLFVRVVHFTAHAFFAVLGIFVIVAQLVALYGVDYTGLLGCQQLVYPWFTTKPSCAILRYSCHTYGVSTPGEQALDHVNIDALGQLTFEHCERFEMPRAIRRMRNLFGLSIYNASTFTWSADAALGHANERLVFVVMARANMSAFPPGVLTTLPRLLRDIEFSVTNLTSIPSDLDAIWPPMTTFYFEHSLLTEFPDVLFRLAVDDLSLIGNRIETVPGFKNNTLAHGLIALAGNPLKELPDSIGEGSGTWFFLLDDTLLSAVPAWLGEITLVAATMSNTPFCALHNSTETAIYAEGTVTCERSIYGATGRYPIDAVTATMALD</sequence>
<feature type="region of interest" description="Disordered" evidence="1">
    <location>
        <begin position="1"/>
        <end position="28"/>
    </location>
</feature>
<feature type="transmembrane region" description="Helical" evidence="2">
    <location>
        <begin position="1357"/>
        <end position="1379"/>
    </location>
</feature>
<evidence type="ECO:0000256" key="1">
    <source>
        <dbReference type="SAM" id="MobiDB-lite"/>
    </source>
</evidence>
<comment type="caution">
    <text evidence="3">The sequence shown here is derived from an EMBL/GenBank/DDBJ whole genome shotgun (WGS) entry which is preliminary data.</text>
</comment>
<keyword evidence="2" id="KW-0472">Membrane</keyword>
<evidence type="ECO:0008006" key="5">
    <source>
        <dbReference type="Google" id="ProtNLM"/>
    </source>
</evidence>
<reference evidence="3" key="1">
    <citation type="submission" date="2021-12" db="EMBL/GenBank/DDBJ databases">
        <title>Prjna785345.</title>
        <authorList>
            <person name="Rujirawat T."/>
            <person name="Krajaejun T."/>
        </authorList>
    </citation>
    <scope>NUCLEOTIDE SEQUENCE</scope>
    <source>
        <strain evidence="3">Pi057C3</strain>
    </source>
</reference>
<dbReference type="InterPro" id="IPR032675">
    <property type="entry name" value="LRR_dom_sf"/>
</dbReference>
<feature type="transmembrane region" description="Helical" evidence="2">
    <location>
        <begin position="1026"/>
        <end position="1053"/>
    </location>
</feature>
<evidence type="ECO:0000313" key="3">
    <source>
        <dbReference type="EMBL" id="KAJ0399979.1"/>
    </source>
</evidence>
<gene>
    <name evidence="3" type="ORF">P43SY_006232</name>
</gene>
<feature type="compositionally biased region" description="Basic residues" evidence="1">
    <location>
        <begin position="1"/>
        <end position="11"/>
    </location>
</feature>
<protein>
    <recommendedName>
        <fullName evidence="5">HTH psq-type domain-containing protein</fullName>
    </recommendedName>
</protein>
<dbReference type="Gene3D" id="3.80.10.10">
    <property type="entry name" value="Ribonuclease Inhibitor"/>
    <property type="match status" value="1"/>
</dbReference>
<dbReference type="Proteomes" id="UP001209570">
    <property type="component" value="Unassembled WGS sequence"/>
</dbReference>
<organism evidence="3 4">
    <name type="scientific">Pythium insidiosum</name>
    <name type="common">Pythiosis disease agent</name>
    <dbReference type="NCBI Taxonomy" id="114742"/>
    <lineage>
        <taxon>Eukaryota</taxon>
        <taxon>Sar</taxon>
        <taxon>Stramenopiles</taxon>
        <taxon>Oomycota</taxon>
        <taxon>Peronosporomycetes</taxon>
        <taxon>Pythiales</taxon>
        <taxon>Pythiaceae</taxon>
        <taxon>Pythium</taxon>
    </lineage>
</organism>
<dbReference type="EMBL" id="JAKCXM010000166">
    <property type="protein sequence ID" value="KAJ0399979.1"/>
    <property type="molecule type" value="Genomic_DNA"/>
</dbReference>
<name>A0AAD5LGA0_PYTIN</name>
<proteinExistence type="predicted"/>
<evidence type="ECO:0000313" key="4">
    <source>
        <dbReference type="Proteomes" id="UP001209570"/>
    </source>
</evidence>
<feature type="region of interest" description="Disordered" evidence="1">
    <location>
        <begin position="66"/>
        <end position="86"/>
    </location>
</feature>
<feature type="transmembrane region" description="Helical" evidence="2">
    <location>
        <begin position="826"/>
        <end position="846"/>
    </location>
</feature>
<evidence type="ECO:0000256" key="2">
    <source>
        <dbReference type="SAM" id="Phobius"/>
    </source>
</evidence>
<dbReference type="SUPFAM" id="SSF52058">
    <property type="entry name" value="L domain-like"/>
    <property type="match status" value="1"/>
</dbReference>
<dbReference type="InterPro" id="IPR029057">
    <property type="entry name" value="PRTase-like"/>
</dbReference>
<feature type="transmembrane region" description="Helical" evidence="2">
    <location>
        <begin position="1228"/>
        <end position="1247"/>
    </location>
</feature>
<keyword evidence="2" id="KW-0812">Transmembrane</keyword>
<feature type="transmembrane region" description="Helical" evidence="2">
    <location>
        <begin position="1073"/>
        <end position="1096"/>
    </location>
</feature>
<keyword evidence="4" id="KW-1185">Reference proteome</keyword>
<dbReference type="Gene3D" id="3.40.50.2020">
    <property type="match status" value="1"/>
</dbReference>